<evidence type="ECO:0000313" key="2">
    <source>
        <dbReference type="Proteomes" id="UP001374584"/>
    </source>
</evidence>
<name>A0AAN9RA01_PHACN</name>
<organism evidence="1 2">
    <name type="scientific">Phaseolus coccineus</name>
    <name type="common">Scarlet runner bean</name>
    <name type="synonym">Phaseolus multiflorus</name>
    <dbReference type="NCBI Taxonomy" id="3886"/>
    <lineage>
        <taxon>Eukaryota</taxon>
        <taxon>Viridiplantae</taxon>
        <taxon>Streptophyta</taxon>
        <taxon>Embryophyta</taxon>
        <taxon>Tracheophyta</taxon>
        <taxon>Spermatophyta</taxon>
        <taxon>Magnoliopsida</taxon>
        <taxon>eudicotyledons</taxon>
        <taxon>Gunneridae</taxon>
        <taxon>Pentapetalae</taxon>
        <taxon>rosids</taxon>
        <taxon>fabids</taxon>
        <taxon>Fabales</taxon>
        <taxon>Fabaceae</taxon>
        <taxon>Papilionoideae</taxon>
        <taxon>50 kb inversion clade</taxon>
        <taxon>NPAAA clade</taxon>
        <taxon>indigoferoid/millettioid clade</taxon>
        <taxon>Phaseoleae</taxon>
        <taxon>Phaseolus</taxon>
    </lineage>
</organism>
<comment type="caution">
    <text evidence="1">The sequence shown here is derived from an EMBL/GenBank/DDBJ whole genome shotgun (WGS) entry which is preliminary data.</text>
</comment>
<reference evidence="1 2" key="1">
    <citation type="submission" date="2024-01" db="EMBL/GenBank/DDBJ databases">
        <title>The genomes of 5 underutilized Papilionoideae crops provide insights into root nodulation and disease resistanc.</title>
        <authorList>
            <person name="Jiang F."/>
        </authorList>
    </citation>
    <scope>NUCLEOTIDE SEQUENCE [LARGE SCALE GENOMIC DNA]</scope>
    <source>
        <strain evidence="1">JINMINGXINNONG_FW02</strain>
        <tissue evidence="1">Leaves</tissue>
    </source>
</reference>
<dbReference type="AlphaFoldDB" id="A0AAN9RA01"/>
<evidence type="ECO:0000313" key="1">
    <source>
        <dbReference type="EMBL" id="KAK7367880.1"/>
    </source>
</evidence>
<protein>
    <submittedName>
        <fullName evidence="1">Uncharacterized protein</fullName>
    </submittedName>
</protein>
<accession>A0AAN9RA01</accession>
<gene>
    <name evidence="1" type="ORF">VNO80_09900</name>
</gene>
<sequence>MTSLVTGSPWRSGGGEDEAVHGLIDLERLFDGNGLFEIGFNVDLQGGPVRLGSGIVRDVSSDVVEERREAINELCCEDGLVVLLNSAMASASPNVYLFYAYFLRIDLDCDGRISNAETVLRRTPPS</sequence>
<dbReference type="Proteomes" id="UP001374584">
    <property type="component" value="Unassembled WGS sequence"/>
</dbReference>
<proteinExistence type="predicted"/>
<dbReference type="EMBL" id="JAYMYR010000004">
    <property type="protein sequence ID" value="KAK7367880.1"/>
    <property type="molecule type" value="Genomic_DNA"/>
</dbReference>
<keyword evidence="2" id="KW-1185">Reference proteome</keyword>